<protein>
    <submittedName>
        <fullName evidence="1">Uncharacterized protein</fullName>
    </submittedName>
</protein>
<dbReference type="AlphaFoldDB" id="A0A241XE14"/>
<organism evidence="1 2">
    <name type="scientific">Pseudomonas aeruginosa</name>
    <dbReference type="NCBI Taxonomy" id="287"/>
    <lineage>
        <taxon>Bacteria</taxon>
        <taxon>Pseudomonadati</taxon>
        <taxon>Pseudomonadota</taxon>
        <taxon>Gammaproteobacteria</taxon>
        <taxon>Pseudomonadales</taxon>
        <taxon>Pseudomonadaceae</taxon>
        <taxon>Pseudomonas</taxon>
    </lineage>
</organism>
<dbReference type="EMBL" id="NFFZ01000164">
    <property type="protein sequence ID" value="OTI44764.1"/>
    <property type="molecule type" value="Genomic_DNA"/>
</dbReference>
<reference evidence="1 2" key="1">
    <citation type="submission" date="2017-05" db="EMBL/GenBank/DDBJ databases">
        <authorList>
            <person name="Song R."/>
            <person name="Chenine A.L."/>
            <person name="Ruprecht R.M."/>
        </authorList>
    </citation>
    <scope>NUCLEOTIDE SEQUENCE [LARGE SCALE GENOMIC DNA]</scope>
    <source>
        <strain evidence="1 2">S567_C10_BS</strain>
    </source>
</reference>
<feature type="non-terminal residue" evidence="1">
    <location>
        <position position="140"/>
    </location>
</feature>
<gene>
    <name evidence="1" type="ORF">CAZ10_39110</name>
</gene>
<comment type="caution">
    <text evidence="1">The sequence shown here is derived from an EMBL/GenBank/DDBJ whole genome shotgun (WGS) entry which is preliminary data.</text>
</comment>
<evidence type="ECO:0000313" key="1">
    <source>
        <dbReference type="EMBL" id="OTI44764.1"/>
    </source>
</evidence>
<accession>A0A241XE14</accession>
<dbReference type="RefSeq" id="WP_143481320.1">
    <property type="nucleotide sequence ID" value="NZ_NFFZ01000164.1"/>
</dbReference>
<proteinExistence type="predicted"/>
<evidence type="ECO:0000313" key="2">
    <source>
        <dbReference type="Proteomes" id="UP000194857"/>
    </source>
</evidence>
<feature type="non-terminal residue" evidence="1">
    <location>
        <position position="1"/>
    </location>
</feature>
<sequence>PAIHAVQKASERYIQMSGLPSLPANIRTLKGLAALAKILPAAAGQNWSFVLRPDARAIGQRLDAGLKLIEQHRTLNQTLPAFWTSSTLEECQRGLGLLARHAELRSGLPQPWPVASMILLNQGLETLAEVARVTQTLSVG</sequence>
<dbReference type="Proteomes" id="UP000194857">
    <property type="component" value="Unassembled WGS sequence"/>
</dbReference>
<name>A0A241XE14_PSEAI</name>